<proteinExistence type="predicted"/>
<protein>
    <submittedName>
        <fullName evidence="2">Uncharacterized protein</fullName>
    </submittedName>
</protein>
<reference evidence="2" key="1">
    <citation type="submission" date="2023-08" db="EMBL/GenBank/DDBJ databases">
        <authorList>
            <person name="Alioto T."/>
            <person name="Alioto T."/>
            <person name="Gomez Garrido J."/>
        </authorList>
    </citation>
    <scope>NUCLEOTIDE SEQUENCE</scope>
</reference>
<dbReference type="Proteomes" id="UP001178508">
    <property type="component" value="Chromosome 2"/>
</dbReference>
<accession>A0AAV1EPY9</accession>
<gene>
    <name evidence="2" type="ORF">XNOV1_A020529</name>
</gene>
<dbReference type="EMBL" id="OY660865">
    <property type="protein sequence ID" value="CAJ1050838.1"/>
    <property type="molecule type" value="Genomic_DNA"/>
</dbReference>
<evidence type="ECO:0000313" key="3">
    <source>
        <dbReference type="Proteomes" id="UP001178508"/>
    </source>
</evidence>
<name>A0AAV1EPY9_XYRNO</name>
<feature type="compositionally biased region" description="Basic residues" evidence="1">
    <location>
        <begin position="11"/>
        <end position="20"/>
    </location>
</feature>
<sequence>MAAIQDLMSKMGKRRERRRRASRHTCLPWWKHSPLRCGEQGGVLLIQRAEAIGKKNSNGMTVWRGFLLQPGVAFYRDPWTRSGVTRFWFGSKITMRRLGLSTLLQPTGFSASSWRLSHRDVRMASTLS</sequence>
<keyword evidence="3" id="KW-1185">Reference proteome</keyword>
<evidence type="ECO:0000313" key="2">
    <source>
        <dbReference type="EMBL" id="CAJ1050838.1"/>
    </source>
</evidence>
<feature type="region of interest" description="Disordered" evidence="1">
    <location>
        <begin position="1"/>
        <end position="20"/>
    </location>
</feature>
<organism evidence="2 3">
    <name type="scientific">Xyrichtys novacula</name>
    <name type="common">Pearly razorfish</name>
    <name type="synonym">Hemipteronotus novacula</name>
    <dbReference type="NCBI Taxonomy" id="13765"/>
    <lineage>
        <taxon>Eukaryota</taxon>
        <taxon>Metazoa</taxon>
        <taxon>Chordata</taxon>
        <taxon>Craniata</taxon>
        <taxon>Vertebrata</taxon>
        <taxon>Euteleostomi</taxon>
        <taxon>Actinopterygii</taxon>
        <taxon>Neopterygii</taxon>
        <taxon>Teleostei</taxon>
        <taxon>Neoteleostei</taxon>
        <taxon>Acanthomorphata</taxon>
        <taxon>Eupercaria</taxon>
        <taxon>Labriformes</taxon>
        <taxon>Labridae</taxon>
        <taxon>Xyrichtys</taxon>
    </lineage>
</organism>
<dbReference type="AlphaFoldDB" id="A0AAV1EPY9"/>
<evidence type="ECO:0000256" key="1">
    <source>
        <dbReference type="SAM" id="MobiDB-lite"/>
    </source>
</evidence>